<dbReference type="Gene3D" id="1.25.10.10">
    <property type="entry name" value="Leucine-rich Repeat Variant"/>
    <property type="match status" value="1"/>
</dbReference>
<dbReference type="OMA" id="CINQMAF"/>
<organism evidence="1 2">
    <name type="scientific">Entamoeba invadens IP1</name>
    <dbReference type="NCBI Taxonomy" id="370355"/>
    <lineage>
        <taxon>Eukaryota</taxon>
        <taxon>Amoebozoa</taxon>
        <taxon>Evosea</taxon>
        <taxon>Archamoebae</taxon>
        <taxon>Mastigamoebida</taxon>
        <taxon>Entamoebidae</taxon>
        <taxon>Entamoeba</taxon>
    </lineage>
</organism>
<evidence type="ECO:0000313" key="1">
    <source>
        <dbReference type="EMBL" id="ELP92791.1"/>
    </source>
</evidence>
<evidence type="ECO:0008006" key="3">
    <source>
        <dbReference type="Google" id="ProtNLM"/>
    </source>
</evidence>
<keyword evidence="2" id="KW-1185">Reference proteome</keyword>
<sequence length="442" mass="49663">MSTLRGCPNLSTLCSSRRSDIDNIRRERRLQLQQPRVIENIYETLERSIIQSTTLEDTLNVLKNSSDVIRSAIRDLNNTDTETQHTSLRLFQTIANLQNNDALNVIMSAFPFVTFLVRSNDIQNSILSSRIISTICQTAPVLKRNFLNLGVLEDLMRQCEVQMSNIMASTVYIQTLSVFMQDDLGVVGTVLNSVLPRLLMEQLAKTNNTQFISSTLLFFSFLSSNALFAQACLQTPSFIQFLAVMLTTSASVNIISPTLTIVGNFFTISTHSQLTPLLTPLVIDSLIRLLQSGLGLEVDIIWVLGNLVSVTDFSVVSRLVSCGCIPLLFKTLENSENKNEDVVISVLVALSNIMMCEYEKKRPFVQCCVELGIIDYIFDFLKVMKSDRFVEVACDILNFLNDNVSDFPLRVQNIGGIDVLKDLSYIYSVSVIIKKLNWVLYQ</sequence>
<dbReference type="InterPro" id="IPR011989">
    <property type="entry name" value="ARM-like"/>
</dbReference>
<dbReference type="VEuPathDB" id="AmoebaDB:EIN_372130"/>
<dbReference type="EMBL" id="KB206332">
    <property type="protein sequence ID" value="ELP92791.1"/>
    <property type="molecule type" value="Genomic_DNA"/>
</dbReference>
<evidence type="ECO:0000313" key="2">
    <source>
        <dbReference type="Proteomes" id="UP000014680"/>
    </source>
</evidence>
<reference evidence="1 2" key="1">
    <citation type="submission" date="2012-10" db="EMBL/GenBank/DDBJ databases">
        <authorList>
            <person name="Zafar N."/>
            <person name="Inman J."/>
            <person name="Hall N."/>
            <person name="Lorenzi H."/>
            <person name="Caler E."/>
        </authorList>
    </citation>
    <scope>NUCLEOTIDE SEQUENCE [LARGE SCALE GENOMIC DNA]</scope>
    <source>
        <strain evidence="1 2">IP1</strain>
    </source>
</reference>
<gene>
    <name evidence="1" type="ORF">EIN_372130</name>
</gene>
<dbReference type="InterPro" id="IPR016024">
    <property type="entry name" value="ARM-type_fold"/>
</dbReference>
<dbReference type="AlphaFoldDB" id="A0A0A1UC25"/>
<name>A0A0A1UC25_ENTIV</name>
<protein>
    <recommendedName>
        <fullName evidence="3">Importin subunit alpha-1</fullName>
    </recommendedName>
</protein>
<dbReference type="OrthoDB" id="29145at2759"/>
<dbReference type="SUPFAM" id="SSF48371">
    <property type="entry name" value="ARM repeat"/>
    <property type="match status" value="1"/>
</dbReference>
<proteinExistence type="predicted"/>
<accession>A0A0A1UC25</accession>
<dbReference type="KEGG" id="eiv:EIN_372130"/>
<dbReference type="GeneID" id="14891710"/>
<dbReference type="Proteomes" id="UP000014680">
    <property type="component" value="Unassembled WGS sequence"/>
</dbReference>
<dbReference type="RefSeq" id="XP_004259562.1">
    <property type="nucleotide sequence ID" value="XM_004259514.1"/>
</dbReference>